<dbReference type="InterPro" id="IPR007712">
    <property type="entry name" value="RelE/ParE_toxin"/>
</dbReference>
<dbReference type="RefSeq" id="WP_028730573.1">
    <property type="nucleotide sequence ID" value="NZ_KE386767.1"/>
</dbReference>
<dbReference type="Proteomes" id="UP000033035">
    <property type="component" value="Unassembled WGS sequence"/>
</dbReference>
<dbReference type="SUPFAM" id="SSF143011">
    <property type="entry name" value="RelE-like"/>
    <property type="match status" value="1"/>
</dbReference>
<dbReference type="Gene3D" id="3.30.2310.20">
    <property type="entry name" value="RelE-like"/>
    <property type="match status" value="1"/>
</dbReference>
<protein>
    <submittedName>
        <fullName evidence="3">RelE/StbE family addiction module toxin</fullName>
    </submittedName>
</protein>
<name>A0A0F5JRD8_9BACT</name>
<organism evidence="3 4">
    <name type="scientific">Parabacteroides gordonii MS-1 = DSM 23371</name>
    <dbReference type="NCBI Taxonomy" id="1203610"/>
    <lineage>
        <taxon>Bacteria</taxon>
        <taxon>Pseudomonadati</taxon>
        <taxon>Bacteroidota</taxon>
        <taxon>Bacteroidia</taxon>
        <taxon>Bacteroidales</taxon>
        <taxon>Tannerellaceae</taxon>
        <taxon>Parabacteroides</taxon>
    </lineage>
</organism>
<evidence type="ECO:0000313" key="4">
    <source>
        <dbReference type="Proteomes" id="UP000033035"/>
    </source>
</evidence>
<dbReference type="EMBL" id="AQHW01000002">
    <property type="protein sequence ID" value="KKB60348.1"/>
    <property type="molecule type" value="Genomic_DNA"/>
</dbReference>
<keyword evidence="4" id="KW-1185">Reference proteome</keyword>
<dbReference type="InterPro" id="IPR051803">
    <property type="entry name" value="TA_system_RelE-like_toxin"/>
</dbReference>
<dbReference type="PANTHER" id="PTHR33755">
    <property type="entry name" value="TOXIN PARE1-RELATED"/>
    <property type="match status" value="1"/>
</dbReference>
<comment type="caution">
    <text evidence="3">The sequence shown here is derived from an EMBL/GenBank/DDBJ whole genome shotgun (WGS) entry which is preliminary data.</text>
</comment>
<dbReference type="NCBIfam" id="TIGR02385">
    <property type="entry name" value="RelE_StbE"/>
    <property type="match status" value="1"/>
</dbReference>
<gene>
    <name evidence="3" type="ORF">HMPREF1536_00228</name>
</gene>
<evidence type="ECO:0000313" key="3">
    <source>
        <dbReference type="EMBL" id="KKB60348.1"/>
    </source>
</evidence>
<dbReference type="AlphaFoldDB" id="A0A0F5JRD8"/>
<accession>A0A0F5JRD8</accession>
<sequence>MVKLVWTTCARKQLKNIKQYYKEMASEKVAMSIILQIQQTAQLLTDQPCLGKLEPALINEPEGFRSIIEGNYKIVYWVEKNTIRIVTVFDTRQAPDKLKNLFNL</sequence>
<reference evidence="3 4" key="1">
    <citation type="submission" date="2013-04" db="EMBL/GenBank/DDBJ databases">
        <title>The Genome Sequence of Parabacteroides gordonii DSM 23371.</title>
        <authorList>
            <consortium name="The Broad Institute Genomics Platform"/>
            <person name="Earl A."/>
            <person name="Ward D."/>
            <person name="Feldgarden M."/>
            <person name="Gevers D."/>
            <person name="Martens E."/>
            <person name="Sakamoto M."/>
            <person name="Benno Y."/>
            <person name="Suzuki N."/>
            <person name="Matsunaga N."/>
            <person name="Koshihara K."/>
            <person name="Seki M."/>
            <person name="Komiya H."/>
            <person name="Walker B."/>
            <person name="Young S."/>
            <person name="Zeng Q."/>
            <person name="Gargeya S."/>
            <person name="Fitzgerald M."/>
            <person name="Haas B."/>
            <person name="Abouelleil A."/>
            <person name="Allen A.W."/>
            <person name="Alvarado L."/>
            <person name="Arachchi H.M."/>
            <person name="Berlin A.M."/>
            <person name="Chapman S.B."/>
            <person name="Gainer-Dewar J."/>
            <person name="Goldberg J."/>
            <person name="Griggs A."/>
            <person name="Gujja S."/>
            <person name="Hansen M."/>
            <person name="Howarth C."/>
            <person name="Imamovic A."/>
            <person name="Ireland A."/>
            <person name="Larimer J."/>
            <person name="McCowan C."/>
            <person name="Murphy C."/>
            <person name="Pearson M."/>
            <person name="Poon T.W."/>
            <person name="Priest M."/>
            <person name="Roberts A."/>
            <person name="Saif S."/>
            <person name="Shea T."/>
            <person name="Sisk P."/>
            <person name="Sykes S."/>
            <person name="Wortman J."/>
            <person name="Nusbaum C."/>
            <person name="Birren B."/>
        </authorList>
    </citation>
    <scope>NUCLEOTIDE SEQUENCE [LARGE SCALE GENOMIC DNA]</scope>
    <source>
        <strain evidence="3 4">MS-1</strain>
    </source>
</reference>
<dbReference type="PATRIC" id="fig|1203610.3.peg.247"/>
<proteinExistence type="inferred from homology"/>
<dbReference type="STRING" id="1203610.HMPREF1536_00228"/>
<dbReference type="InterPro" id="IPR035093">
    <property type="entry name" value="RelE/ParE_toxin_dom_sf"/>
</dbReference>
<keyword evidence="2" id="KW-1277">Toxin-antitoxin system</keyword>
<comment type="similarity">
    <text evidence="1">Belongs to the RelE toxin family.</text>
</comment>
<dbReference type="Pfam" id="PF05016">
    <property type="entry name" value="ParE_toxin"/>
    <property type="match status" value="1"/>
</dbReference>
<dbReference type="HOGENOM" id="CLU_147162_8_2_10"/>
<evidence type="ECO:0000256" key="1">
    <source>
        <dbReference type="ARBA" id="ARBA00006226"/>
    </source>
</evidence>
<evidence type="ECO:0000256" key="2">
    <source>
        <dbReference type="ARBA" id="ARBA00022649"/>
    </source>
</evidence>